<dbReference type="InterPro" id="IPR037284">
    <property type="entry name" value="SUF_FeS_clus_asmbl_SufBD_sf"/>
</dbReference>
<reference evidence="4 5" key="1">
    <citation type="journal article" date="2019" name="Nat. Microbiol.">
        <title>Mediterranean grassland soil C-N compound turnover is dependent on rainfall and depth, and is mediated by genomically divergent microorganisms.</title>
        <authorList>
            <person name="Diamond S."/>
            <person name="Andeer P.F."/>
            <person name="Li Z."/>
            <person name="Crits-Christoph A."/>
            <person name="Burstein D."/>
            <person name="Anantharaman K."/>
            <person name="Lane K.R."/>
            <person name="Thomas B.C."/>
            <person name="Pan C."/>
            <person name="Northen T.R."/>
            <person name="Banfield J.F."/>
        </authorList>
    </citation>
    <scope>NUCLEOTIDE SEQUENCE [LARGE SCALE GENOMIC DNA]</scope>
    <source>
        <strain evidence="4">NP_8</strain>
    </source>
</reference>
<dbReference type="InterPro" id="IPR055346">
    <property type="entry name" value="Fe-S_cluster_assembly_SufBD"/>
</dbReference>
<feature type="compositionally biased region" description="Low complexity" evidence="2">
    <location>
        <begin position="211"/>
        <end position="228"/>
    </location>
</feature>
<dbReference type="EMBL" id="VBAP01000008">
    <property type="protein sequence ID" value="TMI76962.1"/>
    <property type="molecule type" value="Genomic_DNA"/>
</dbReference>
<dbReference type="Pfam" id="PF01458">
    <property type="entry name" value="SUFBD_core"/>
    <property type="match status" value="1"/>
</dbReference>
<sequence>MQEQMTHLARAGFSRESVLALSERLGEPAWMREFRLAAWEAFERLPWPAPADPEWRRTDPTMFRLEGIRPFADAPAGALPASLQQVVDAWRAPAGLLLQRNSQGVRSQLDPGAARRGVVFTDLHTALRERGDLIREYFMTTCVRPDETKFRALHAALWSGGALLYVPDGVEITAPLVSLAWIDADGVGVFPHLLVIAGPSSKVTLITGAASPPGEWPPSRGSGWPGSSTDGHGPARVEGQAFADPVTELILRDGAQVRLVTLQDWGSNVAEIGIIRSVLARDAELRSLLVGFGGKVVKTNVESILDGPGATSEMLGLVFGDSRQHFDLHTLQEHRAPHTLSDLLYKNAVKDRARSVFSGMIRVLPGAQKTNAFQANRNLILSEGAKADSIPNLEIMANDLRCTHGSATSRLNEEHLFYLMSRGLARAQAVRMVVEGFFAELLDRVPLDDLRARLQWEIEQKMAEDADGNGTGEIPTRRPLRNGEPQPTS</sequence>
<proteinExistence type="inferred from homology"/>
<dbReference type="GO" id="GO:0016226">
    <property type="term" value="P:iron-sulfur cluster assembly"/>
    <property type="evidence" value="ECO:0007669"/>
    <property type="project" value="InterPro"/>
</dbReference>
<name>A0A537J0X0_9BACT</name>
<accession>A0A537J0X0</accession>
<evidence type="ECO:0000259" key="3">
    <source>
        <dbReference type="Pfam" id="PF01458"/>
    </source>
</evidence>
<dbReference type="Proteomes" id="UP000318834">
    <property type="component" value="Unassembled WGS sequence"/>
</dbReference>
<protein>
    <submittedName>
        <fullName evidence="4">Fe-S cluster assembly protein SufD</fullName>
    </submittedName>
</protein>
<dbReference type="PANTHER" id="PTHR43575:SF1">
    <property type="entry name" value="PROTEIN ABCI7, CHLOROPLASTIC"/>
    <property type="match status" value="1"/>
</dbReference>
<comment type="caution">
    <text evidence="4">The sequence shown here is derived from an EMBL/GenBank/DDBJ whole genome shotgun (WGS) entry which is preliminary data.</text>
</comment>
<evidence type="ECO:0000313" key="5">
    <source>
        <dbReference type="Proteomes" id="UP000318834"/>
    </source>
</evidence>
<gene>
    <name evidence="4" type="primary">sufD</name>
    <name evidence="4" type="ORF">E6H05_01765</name>
</gene>
<dbReference type="PANTHER" id="PTHR43575">
    <property type="entry name" value="PROTEIN ABCI7, CHLOROPLASTIC"/>
    <property type="match status" value="1"/>
</dbReference>
<evidence type="ECO:0000256" key="2">
    <source>
        <dbReference type="SAM" id="MobiDB-lite"/>
    </source>
</evidence>
<evidence type="ECO:0000256" key="1">
    <source>
        <dbReference type="ARBA" id="ARBA00043967"/>
    </source>
</evidence>
<feature type="region of interest" description="Disordered" evidence="2">
    <location>
        <begin position="461"/>
        <end position="489"/>
    </location>
</feature>
<feature type="region of interest" description="Disordered" evidence="2">
    <location>
        <begin position="211"/>
        <end position="233"/>
    </location>
</feature>
<dbReference type="InterPro" id="IPR011542">
    <property type="entry name" value="SUF_FeS_clus_asmbl_SufD"/>
</dbReference>
<comment type="similarity">
    <text evidence="1">Belongs to the iron-sulfur cluster assembly SufBD family.</text>
</comment>
<organism evidence="4 5">
    <name type="scientific">Candidatus Segetimicrobium genomatis</name>
    <dbReference type="NCBI Taxonomy" id="2569760"/>
    <lineage>
        <taxon>Bacteria</taxon>
        <taxon>Bacillati</taxon>
        <taxon>Candidatus Sysuimicrobiota</taxon>
        <taxon>Candidatus Sysuimicrobiia</taxon>
        <taxon>Candidatus Sysuimicrobiales</taxon>
        <taxon>Candidatus Segetimicrobiaceae</taxon>
        <taxon>Candidatus Segetimicrobium</taxon>
    </lineage>
</organism>
<dbReference type="AlphaFoldDB" id="A0A537J0X0"/>
<feature type="domain" description="SUF system FeS cluster assembly SufBD core" evidence="3">
    <location>
        <begin position="238"/>
        <end position="437"/>
    </location>
</feature>
<dbReference type="SUPFAM" id="SSF101960">
    <property type="entry name" value="Stabilizer of iron transporter SufD"/>
    <property type="match status" value="1"/>
</dbReference>
<dbReference type="InterPro" id="IPR000825">
    <property type="entry name" value="SUF_FeS_clus_asmbl_SufBD_core"/>
</dbReference>
<dbReference type="NCBIfam" id="TIGR01981">
    <property type="entry name" value="sufD"/>
    <property type="match status" value="1"/>
</dbReference>
<evidence type="ECO:0000313" key="4">
    <source>
        <dbReference type="EMBL" id="TMI76962.1"/>
    </source>
</evidence>